<dbReference type="GO" id="GO:0032259">
    <property type="term" value="P:methylation"/>
    <property type="evidence" value="ECO:0007669"/>
    <property type="project" value="UniProtKB-KW"/>
</dbReference>
<evidence type="ECO:0000313" key="3">
    <source>
        <dbReference type="Proteomes" id="UP000246005"/>
    </source>
</evidence>
<gene>
    <name evidence="2" type="ORF">C8D88_105475</name>
</gene>
<keyword evidence="2" id="KW-0489">Methyltransferase</keyword>
<dbReference type="Proteomes" id="UP000246005">
    <property type="component" value="Unassembled WGS sequence"/>
</dbReference>
<dbReference type="AlphaFoldDB" id="A0A316I0E6"/>
<dbReference type="PANTHER" id="PTHR43861:SF1">
    <property type="entry name" value="TRANS-ACONITATE 2-METHYLTRANSFERASE"/>
    <property type="match status" value="1"/>
</dbReference>
<dbReference type="InterPro" id="IPR029063">
    <property type="entry name" value="SAM-dependent_MTases_sf"/>
</dbReference>
<name>A0A316I0E6_9PSEU</name>
<dbReference type="EMBL" id="QGHB01000005">
    <property type="protein sequence ID" value="PWK86426.1"/>
    <property type="molecule type" value="Genomic_DNA"/>
</dbReference>
<evidence type="ECO:0000259" key="1">
    <source>
        <dbReference type="Pfam" id="PF08241"/>
    </source>
</evidence>
<accession>A0A316I0E6</accession>
<evidence type="ECO:0000313" key="2">
    <source>
        <dbReference type="EMBL" id="PWK86426.1"/>
    </source>
</evidence>
<dbReference type="SUPFAM" id="SSF53335">
    <property type="entry name" value="S-adenosyl-L-methionine-dependent methyltransferases"/>
    <property type="match status" value="1"/>
</dbReference>
<organism evidence="2 3">
    <name type="scientific">Lentzea atacamensis</name>
    <dbReference type="NCBI Taxonomy" id="531938"/>
    <lineage>
        <taxon>Bacteria</taxon>
        <taxon>Bacillati</taxon>
        <taxon>Actinomycetota</taxon>
        <taxon>Actinomycetes</taxon>
        <taxon>Pseudonocardiales</taxon>
        <taxon>Pseudonocardiaceae</taxon>
        <taxon>Lentzea</taxon>
    </lineage>
</organism>
<dbReference type="RefSeq" id="WP_109637785.1">
    <property type="nucleotide sequence ID" value="NZ_QGHB01000005.1"/>
</dbReference>
<keyword evidence="2" id="KW-0808">Transferase</keyword>
<dbReference type="CDD" id="cd02440">
    <property type="entry name" value="AdoMet_MTases"/>
    <property type="match status" value="1"/>
</dbReference>
<sequence length="231" mass="25643">MNDYDRLAESYSESNETAIFNAYYERPAMLALAGDVAGRKILDAGCGAGPLLAELRARGADVSGFDLSRGMLDLARRRVPDADLRVADLAAPLPYADAAFDDVVVSLVLHYLEDWGPSLAELRRVLRPGGRLLISVDHPFAMHMIHRAEGRRTNYFETYNYTETWDYSGEPVEMSFWNRPLHAMTNAFTAAGFTVAEIAEPFPVPEAQAKFPEHYAALTTSPSFLFFVLTA</sequence>
<feature type="domain" description="Methyltransferase type 11" evidence="1">
    <location>
        <begin position="42"/>
        <end position="134"/>
    </location>
</feature>
<comment type="caution">
    <text evidence="2">The sequence shown here is derived from an EMBL/GenBank/DDBJ whole genome shotgun (WGS) entry which is preliminary data.</text>
</comment>
<dbReference type="InterPro" id="IPR013216">
    <property type="entry name" value="Methyltransf_11"/>
</dbReference>
<protein>
    <submittedName>
        <fullName evidence="2">Methyltransferase family protein</fullName>
    </submittedName>
</protein>
<dbReference type="Gene3D" id="3.40.50.150">
    <property type="entry name" value="Vaccinia Virus protein VP39"/>
    <property type="match status" value="1"/>
</dbReference>
<reference evidence="2 3" key="1">
    <citation type="submission" date="2018-05" db="EMBL/GenBank/DDBJ databases">
        <title>Genomic Encyclopedia of Type Strains, Phase IV (KMG-IV): sequencing the most valuable type-strain genomes for metagenomic binning, comparative biology and taxonomic classification.</title>
        <authorList>
            <person name="Goeker M."/>
        </authorList>
    </citation>
    <scope>NUCLEOTIDE SEQUENCE [LARGE SCALE GENOMIC DNA]</scope>
    <source>
        <strain evidence="2 3">DSM 45480</strain>
    </source>
</reference>
<dbReference type="PANTHER" id="PTHR43861">
    <property type="entry name" value="TRANS-ACONITATE 2-METHYLTRANSFERASE-RELATED"/>
    <property type="match status" value="1"/>
</dbReference>
<dbReference type="Pfam" id="PF08241">
    <property type="entry name" value="Methyltransf_11"/>
    <property type="match status" value="1"/>
</dbReference>
<proteinExistence type="predicted"/>
<dbReference type="GO" id="GO:0008757">
    <property type="term" value="F:S-adenosylmethionine-dependent methyltransferase activity"/>
    <property type="evidence" value="ECO:0007669"/>
    <property type="project" value="InterPro"/>
</dbReference>